<organism evidence="1 2">
    <name type="scientific">Emiliania huxleyi (strain CCMP1516)</name>
    <dbReference type="NCBI Taxonomy" id="280463"/>
    <lineage>
        <taxon>Eukaryota</taxon>
        <taxon>Haptista</taxon>
        <taxon>Haptophyta</taxon>
        <taxon>Prymnesiophyceae</taxon>
        <taxon>Isochrysidales</taxon>
        <taxon>Noelaerhabdaceae</taxon>
        <taxon>Emiliania</taxon>
    </lineage>
</organism>
<dbReference type="EnsemblProtists" id="EOD09527">
    <property type="protein sequence ID" value="EOD09527"/>
    <property type="gene ID" value="EMIHUDRAFT_96780"/>
</dbReference>
<dbReference type="Gene3D" id="3.80.10.10">
    <property type="entry name" value="Ribonuclease Inhibitor"/>
    <property type="match status" value="1"/>
</dbReference>
<reference evidence="2" key="1">
    <citation type="journal article" date="2013" name="Nature">
        <title>Pan genome of the phytoplankton Emiliania underpins its global distribution.</title>
        <authorList>
            <person name="Read B.A."/>
            <person name="Kegel J."/>
            <person name="Klute M.J."/>
            <person name="Kuo A."/>
            <person name="Lefebvre S.C."/>
            <person name="Maumus F."/>
            <person name="Mayer C."/>
            <person name="Miller J."/>
            <person name="Monier A."/>
            <person name="Salamov A."/>
            <person name="Young J."/>
            <person name="Aguilar M."/>
            <person name="Claverie J.M."/>
            <person name="Frickenhaus S."/>
            <person name="Gonzalez K."/>
            <person name="Herman E.K."/>
            <person name="Lin Y.C."/>
            <person name="Napier J."/>
            <person name="Ogata H."/>
            <person name="Sarno A.F."/>
            <person name="Shmutz J."/>
            <person name="Schroeder D."/>
            <person name="de Vargas C."/>
            <person name="Verret F."/>
            <person name="von Dassow P."/>
            <person name="Valentin K."/>
            <person name="Van de Peer Y."/>
            <person name="Wheeler G."/>
            <person name="Dacks J.B."/>
            <person name="Delwiche C.F."/>
            <person name="Dyhrman S.T."/>
            <person name="Glockner G."/>
            <person name="John U."/>
            <person name="Richards T."/>
            <person name="Worden A.Z."/>
            <person name="Zhang X."/>
            <person name="Grigoriev I.V."/>
            <person name="Allen A.E."/>
            <person name="Bidle K."/>
            <person name="Borodovsky M."/>
            <person name="Bowler C."/>
            <person name="Brownlee C."/>
            <person name="Cock J.M."/>
            <person name="Elias M."/>
            <person name="Gladyshev V.N."/>
            <person name="Groth M."/>
            <person name="Guda C."/>
            <person name="Hadaegh A."/>
            <person name="Iglesias-Rodriguez M.D."/>
            <person name="Jenkins J."/>
            <person name="Jones B.M."/>
            <person name="Lawson T."/>
            <person name="Leese F."/>
            <person name="Lindquist E."/>
            <person name="Lobanov A."/>
            <person name="Lomsadze A."/>
            <person name="Malik S.B."/>
            <person name="Marsh M.E."/>
            <person name="Mackinder L."/>
            <person name="Mock T."/>
            <person name="Mueller-Roeber B."/>
            <person name="Pagarete A."/>
            <person name="Parker M."/>
            <person name="Probert I."/>
            <person name="Quesneville H."/>
            <person name="Raines C."/>
            <person name="Rensing S.A."/>
            <person name="Riano-Pachon D.M."/>
            <person name="Richier S."/>
            <person name="Rokitta S."/>
            <person name="Shiraiwa Y."/>
            <person name="Soanes D.M."/>
            <person name="van der Giezen M."/>
            <person name="Wahlund T.M."/>
            <person name="Williams B."/>
            <person name="Wilson W."/>
            <person name="Wolfe G."/>
            <person name="Wurch L.L."/>
        </authorList>
    </citation>
    <scope>NUCLEOTIDE SEQUENCE</scope>
</reference>
<dbReference type="PRINTS" id="PR00364">
    <property type="entry name" value="DISEASERSIST"/>
</dbReference>
<name>A0A0D3IE42_EMIH1</name>
<sequence>MAVARLCGAGRAGGLPLALSSVGALVRSGRTWGAVLRWLSDARKEVEVGPDYHPEYGEEYRTVYAVLRMGIEALPDVKKERYMRLAVFAEDEAIGEEVLMVLWQLESVDEIGQLTALTELHLSGCSKLASLPAEIGQLTGLKMLDLNGCPQLESLLASQDKGEESLWART</sequence>
<dbReference type="HOGENOM" id="CLU_1573569_0_0_1"/>
<dbReference type="AlphaFoldDB" id="A0A0D3IE42"/>
<reference evidence="1" key="2">
    <citation type="submission" date="2024-10" db="UniProtKB">
        <authorList>
            <consortium name="EnsemblProtists"/>
        </authorList>
    </citation>
    <scope>IDENTIFICATION</scope>
</reference>
<dbReference type="SUPFAM" id="SSF52058">
    <property type="entry name" value="L domain-like"/>
    <property type="match status" value="1"/>
</dbReference>
<evidence type="ECO:0000313" key="1">
    <source>
        <dbReference type="EnsemblProtists" id="EOD09527"/>
    </source>
</evidence>
<dbReference type="GeneID" id="17255663"/>
<keyword evidence="2" id="KW-1185">Reference proteome</keyword>
<dbReference type="Proteomes" id="UP000013827">
    <property type="component" value="Unassembled WGS sequence"/>
</dbReference>
<proteinExistence type="predicted"/>
<dbReference type="InterPro" id="IPR032675">
    <property type="entry name" value="LRR_dom_sf"/>
</dbReference>
<accession>A0A0D3IE42</accession>
<dbReference type="RefSeq" id="XP_005761956.1">
    <property type="nucleotide sequence ID" value="XM_005761899.1"/>
</dbReference>
<evidence type="ECO:0000313" key="2">
    <source>
        <dbReference type="Proteomes" id="UP000013827"/>
    </source>
</evidence>
<protein>
    <submittedName>
        <fullName evidence="1">Uncharacterized protein</fullName>
    </submittedName>
</protein>
<dbReference type="KEGG" id="ehx:EMIHUDRAFT_96780"/>
<dbReference type="PaxDb" id="2903-EOD09527"/>